<name>A0A2H3P3K8_9BACT</name>
<dbReference type="GO" id="GO:0016810">
    <property type="term" value="F:hydrolase activity, acting on carbon-nitrogen (but not peptide) bonds"/>
    <property type="evidence" value="ECO:0007669"/>
    <property type="project" value="InterPro"/>
</dbReference>
<dbReference type="PANTHER" id="PTHR10587">
    <property type="entry name" value="GLYCOSYL TRANSFERASE-RELATED"/>
    <property type="match status" value="1"/>
</dbReference>
<dbReference type="Proteomes" id="UP000221024">
    <property type="component" value="Unassembled WGS sequence"/>
</dbReference>
<organism evidence="4 5">
    <name type="scientific">Longimonas halophila</name>
    <dbReference type="NCBI Taxonomy" id="1469170"/>
    <lineage>
        <taxon>Bacteria</taxon>
        <taxon>Pseudomonadati</taxon>
        <taxon>Rhodothermota</taxon>
        <taxon>Rhodothermia</taxon>
        <taxon>Rhodothermales</taxon>
        <taxon>Salisaetaceae</taxon>
        <taxon>Longimonas</taxon>
    </lineage>
</organism>
<dbReference type="Gene3D" id="3.20.20.370">
    <property type="entry name" value="Glycoside hydrolase/deacetylase"/>
    <property type="match status" value="1"/>
</dbReference>
<dbReference type="RefSeq" id="WP_098063433.1">
    <property type="nucleotide sequence ID" value="NZ_PDEP01000021.1"/>
</dbReference>
<protein>
    <recommendedName>
        <fullName evidence="3">NodB homology domain-containing protein</fullName>
    </recommendedName>
</protein>
<dbReference type="GO" id="GO:0016020">
    <property type="term" value="C:membrane"/>
    <property type="evidence" value="ECO:0007669"/>
    <property type="project" value="TreeGrafter"/>
</dbReference>
<dbReference type="InterPro" id="IPR011330">
    <property type="entry name" value="Glyco_hydro/deAcase_b/a-brl"/>
</dbReference>
<gene>
    <name evidence="4" type="ORF">CRI93_14695</name>
</gene>
<keyword evidence="2" id="KW-0378">Hydrolase</keyword>
<sequence>MTYGSLDGTREVVLTFDDGPDASTTPEVIDVLNEHDIEGIFFVVGKRLASSRGQEIIERAYNDGHVIANHTYSHPKLTKLGNQEIKDELRKTQDLIGDFASEPLLFRPPYGATNARVDKLIQEEGYLKVMWNVDTLDWDKRSKAWVQHGMDQISNREDSLVLMHDIHPTTAEHVNELITRIKSLGENVSFVSYA</sequence>
<accession>A0A2H3P3K8</accession>
<evidence type="ECO:0000313" key="4">
    <source>
        <dbReference type="EMBL" id="PEN04754.1"/>
    </source>
</evidence>
<evidence type="ECO:0000256" key="2">
    <source>
        <dbReference type="ARBA" id="ARBA00022801"/>
    </source>
</evidence>
<dbReference type="CDD" id="cd10917">
    <property type="entry name" value="CE4_NodB_like_6s_7s"/>
    <property type="match status" value="1"/>
</dbReference>
<dbReference type="GO" id="GO:0046872">
    <property type="term" value="F:metal ion binding"/>
    <property type="evidence" value="ECO:0007669"/>
    <property type="project" value="UniProtKB-KW"/>
</dbReference>
<keyword evidence="1" id="KW-0479">Metal-binding</keyword>
<dbReference type="GO" id="GO:0005975">
    <property type="term" value="P:carbohydrate metabolic process"/>
    <property type="evidence" value="ECO:0007669"/>
    <property type="project" value="InterPro"/>
</dbReference>
<evidence type="ECO:0000256" key="1">
    <source>
        <dbReference type="ARBA" id="ARBA00022723"/>
    </source>
</evidence>
<dbReference type="OrthoDB" id="9812065at2"/>
<dbReference type="EMBL" id="PDEP01000021">
    <property type="protein sequence ID" value="PEN04754.1"/>
    <property type="molecule type" value="Genomic_DNA"/>
</dbReference>
<keyword evidence="5" id="KW-1185">Reference proteome</keyword>
<dbReference type="InterPro" id="IPR002509">
    <property type="entry name" value="NODB_dom"/>
</dbReference>
<evidence type="ECO:0000259" key="3">
    <source>
        <dbReference type="PROSITE" id="PS51677"/>
    </source>
</evidence>
<dbReference type="InterPro" id="IPR050248">
    <property type="entry name" value="Polysacc_deacetylase_ArnD"/>
</dbReference>
<dbReference type="PROSITE" id="PS51677">
    <property type="entry name" value="NODB"/>
    <property type="match status" value="1"/>
</dbReference>
<dbReference type="Pfam" id="PF01522">
    <property type="entry name" value="Polysacc_deac_1"/>
    <property type="match status" value="1"/>
</dbReference>
<dbReference type="SUPFAM" id="SSF88713">
    <property type="entry name" value="Glycoside hydrolase/deacetylase"/>
    <property type="match status" value="1"/>
</dbReference>
<evidence type="ECO:0000313" key="5">
    <source>
        <dbReference type="Proteomes" id="UP000221024"/>
    </source>
</evidence>
<feature type="domain" description="NodB homology" evidence="3">
    <location>
        <begin position="10"/>
        <end position="191"/>
    </location>
</feature>
<dbReference type="PANTHER" id="PTHR10587:SF133">
    <property type="entry name" value="CHITIN DEACETYLASE 1-RELATED"/>
    <property type="match status" value="1"/>
</dbReference>
<dbReference type="AlphaFoldDB" id="A0A2H3P3K8"/>
<reference evidence="4 5" key="1">
    <citation type="submission" date="2017-10" db="EMBL/GenBank/DDBJ databases">
        <title>Draft genome of Longimonas halophila.</title>
        <authorList>
            <person name="Goh K.M."/>
            <person name="Shamsir M.S."/>
            <person name="Lim S.W."/>
        </authorList>
    </citation>
    <scope>NUCLEOTIDE SEQUENCE [LARGE SCALE GENOMIC DNA]</scope>
    <source>
        <strain evidence="4 5">KCTC 42399</strain>
    </source>
</reference>
<comment type="caution">
    <text evidence="4">The sequence shown here is derived from an EMBL/GenBank/DDBJ whole genome shotgun (WGS) entry which is preliminary data.</text>
</comment>
<proteinExistence type="predicted"/>